<feature type="transmembrane region" description="Helical" evidence="9">
    <location>
        <begin position="254"/>
        <end position="273"/>
    </location>
</feature>
<keyword evidence="4 9" id="KW-0812">Transmembrane</keyword>
<feature type="region of interest" description="Disordered" evidence="10">
    <location>
        <begin position="316"/>
        <end position="394"/>
    </location>
</feature>
<proteinExistence type="inferred from homology"/>
<dbReference type="Proteomes" id="UP001500466">
    <property type="component" value="Unassembled WGS sequence"/>
</dbReference>
<evidence type="ECO:0000256" key="3">
    <source>
        <dbReference type="ARBA" id="ARBA00022475"/>
    </source>
</evidence>
<dbReference type="PRINTS" id="PR01755">
    <property type="entry name" value="SECFTRNLCASE"/>
</dbReference>
<dbReference type="InterPro" id="IPR022645">
    <property type="entry name" value="SecD/SecF_bac"/>
</dbReference>
<keyword evidence="3 9" id="KW-1003">Cell membrane</keyword>
<keyword evidence="13" id="KW-1185">Reference proteome</keyword>
<keyword evidence="2 9" id="KW-0813">Transport</keyword>
<evidence type="ECO:0000256" key="6">
    <source>
        <dbReference type="ARBA" id="ARBA00022989"/>
    </source>
</evidence>
<dbReference type="InterPro" id="IPR022813">
    <property type="entry name" value="SecD/SecF_arch_bac"/>
</dbReference>
<dbReference type="Gene3D" id="1.20.1640.10">
    <property type="entry name" value="Multidrug efflux transporter AcrB transmembrane domain"/>
    <property type="match status" value="1"/>
</dbReference>
<dbReference type="InterPro" id="IPR055344">
    <property type="entry name" value="SecD_SecF_C_bact"/>
</dbReference>
<comment type="subcellular location">
    <subcellularLocation>
        <location evidence="1 9">Cell membrane</location>
        <topology evidence="1 9">Multi-pass membrane protein</topology>
    </subcellularLocation>
</comment>
<feature type="transmembrane region" description="Helical" evidence="9">
    <location>
        <begin position="279"/>
        <end position="303"/>
    </location>
</feature>
<keyword evidence="7 9" id="KW-0811">Translocation</keyword>
<dbReference type="NCBIfam" id="TIGR00966">
    <property type="entry name" value="transloc_SecF"/>
    <property type="match status" value="1"/>
</dbReference>
<feature type="transmembrane region" description="Helical" evidence="9">
    <location>
        <begin position="197"/>
        <end position="219"/>
    </location>
</feature>
<evidence type="ECO:0000259" key="11">
    <source>
        <dbReference type="Pfam" id="PF02355"/>
    </source>
</evidence>
<evidence type="ECO:0000256" key="7">
    <source>
        <dbReference type="ARBA" id="ARBA00023010"/>
    </source>
</evidence>
<reference evidence="13" key="1">
    <citation type="journal article" date="2019" name="Int. J. Syst. Evol. Microbiol.">
        <title>The Global Catalogue of Microorganisms (GCM) 10K type strain sequencing project: providing services to taxonomists for standard genome sequencing and annotation.</title>
        <authorList>
            <consortium name="The Broad Institute Genomics Platform"/>
            <consortium name="The Broad Institute Genome Sequencing Center for Infectious Disease"/>
            <person name="Wu L."/>
            <person name="Ma J."/>
        </authorList>
    </citation>
    <scope>NUCLEOTIDE SEQUENCE [LARGE SCALE GENOMIC DNA]</scope>
    <source>
        <strain evidence="13">JCM 17986</strain>
    </source>
</reference>
<comment type="subunit">
    <text evidence="9">Forms a complex with SecD. Part of the essential Sec protein translocation apparatus which comprises SecA, SecYEG and auxiliary proteins SecDF. Other proteins may also be involved.</text>
</comment>
<dbReference type="InterPro" id="IPR005665">
    <property type="entry name" value="SecF_bac"/>
</dbReference>
<dbReference type="PANTHER" id="PTHR30081">
    <property type="entry name" value="PROTEIN-EXPORT MEMBRANE PROTEIN SEC"/>
    <property type="match status" value="1"/>
</dbReference>
<feature type="compositionally biased region" description="Low complexity" evidence="10">
    <location>
        <begin position="324"/>
        <end position="343"/>
    </location>
</feature>
<evidence type="ECO:0000256" key="2">
    <source>
        <dbReference type="ARBA" id="ARBA00022448"/>
    </source>
</evidence>
<feature type="compositionally biased region" description="Basic residues" evidence="10">
    <location>
        <begin position="382"/>
        <end position="394"/>
    </location>
</feature>
<evidence type="ECO:0000256" key="1">
    <source>
        <dbReference type="ARBA" id="ARBA00004651"/>
    </source>
</evidence>
<dbReference type="HAMAP" id="MF_01464_B">
    <property type="entry name" value="SecF_B"/>
    <property type="match status" value="1"/>
</dbReference>
<evidence type="ECO:0000256" key="4">
    <source>
        <dbReference type="ARBA" id="ARBA00022692"/>
    </source>
</evidence>
<feature type="transmembrane region" description="Helical" evidence="9">
    <location>
        <begin position="30"/>
        <end position="47"/>
    </location>
</feature>
<evidence type="ECO:0000313" key="12">
    <source>
        <dbReference type="EMBL" id="GAA4976548.1"/>
    </source>
</evidence>
<accession>A0ABP9HR35</accession>
<comment type="similarity">
    <text evidence="9">Belongs to the SecD/SecF family. SecF subfamily.</text>
</comment>
<evidence type="ECO:0000313" key="13">
    <source>
        <dbReference type="Proteomes" id="UP001500466"/>
    </source>
</evidence>
<sequence length="394" mass="42070">MSRLSNLRSVGHKLYSGEMEYDFVGRQKRWYAVSALILILAVGGLLGRGLSKGIEFEGGAVYTVSKPGITVSQAHEAINEYTGDHEPIVQKVGGDKVRIQIASKDTAKFNDIKNALSNKLGVSQNNIESELVGPSWGKEISNKAMQGLVIFMILVVIYLTVAFEWRMALAAFVALVHDIVITVGVYALVGFEVTPGTVIGLLTILGYSLYDTVVVFDTVRENTRSITKQNKMTFSAAANRGLNQTLVRSINTSVVALLPVGSLLFVGGGLLGAGMLKDIALSLFVGLAAGAFSSIFIATPLYADMKERTPEMRALKKRVEQHQAAQAKAAAKAAAAGEPAADTAADHDADDEDEDDDGEPAGAGSGTRTPGPRRQPVSNRSRASRNRPGGKRKH</sequence>
<dbReference type="InterPro" id="IPR048634">
    <property type="entry name" value="SecD_SecF_C"/>
</dbReference>
<keyword evidence="5 9" id="KW-0653">Protein transport</keyword>
<evidence type="ECO:0000256" key="9">
    <source>
        <dbReference type="HAMAP-Rule" id="MF_01464"/>
    </source>
</evidence>
<feature type="domain" description="Protein export membrane protein SecD/SecF C-terminal" evidence="11">
    <location>
        <begin position="117"/>
        <end position="307"/>
    </location>
</feature>
<feature type="compositionally biased region" description="Acidic residues" evidence="10">
    <location>
        <begin position="348"/>
        <end position="359"/>
    </location>
</feature>
<evidence type="ECO:0000256" key="10">
    <source>
        <dbReference type="SAM" id="MobiDB-lite"/>
    </source>
</evidence>
<keyword evidence="8 9" id="KW-0472">Membrane</keyword>
<keyword evidence="6 9" id="KW-1133">Transmembrane helix</keyword>
<evidence type="ECO:0000256" key="5">
    <source>
        <dbReference type="ARBA" id="ARBA00022927"/>
    </source>
</evidence>
<dbReference type="NCBIfam" id="TIGR00916">
    <property type="entry name" value="2A0604s01"/>
    <property type="match status" value="1"/>
</dbReference>
<dbReference type="SUPFAM" id="SSF82866">
    <property type="entry name" value="Multidrug efflux transporter AcrB transmembrane domain"/>
    <property type="match status" value="1"/>
</dbReference>
<feature type="transmembrane region" description="Helical" evidence="9">
    <location>
        <begin position="144"/>
        <end position="161"/>
    </location>
</feature>
<comment type="caution">
    <text evidence="12">The sequence shown here is derived from an EMBL/GenBank/DDBJ whole genome shotgun (WGS) entry which is preliminary data.</text>
</comment>
<dbReference type="PANTHER" id="PTHR30081:SF8">
    <property type="entry name" value="PROTEIN TRANSLOCASE SUBUNIT SECF"/>
    <property type="match status" value="1"/>
</dbReference>
<organism evidence="12 13">
    <name type="scientific">Yinghuangia aomiensis</name>
    <dbReference type="NCBI Taxonomy" id="676205"/>
    <lineage>
        <taxon>Bacteria</taxon>
        <taxon>Bacillati</taxon>
        <taxon>Actinomycetota</taxon>
        <taxon>Actinomycetes</taxon>
        <taxon>Kitasatosporales</taxon>
        <taxon>Streptomycetaceae</taxon>
        <taxon>Yinghuangia</taxon>
    </lineage>
</organism>
<feature type="transmembrane region" description="Helical" evidence="9">
    <location>
        <begin position="168"/>
        <end position="191"/>
    </location>
</feature>
<comment type="function">
    <text evidence="9">Part of the Sec protein translocase complex. Interacts with the SecYEG preprotein conducting channel. SecDF uses the proton motive force (PMF) to complete protein translocation after the ATP-dependent function of SecA.</text>
</comment>
<evidence type="ECO:0000256" key="8">
    <source>
        <dbReference type="ARBA" id="ARBA00023136"/>
    </source>
</evidence>
<dbReference type="RefSeq" id="WP_345677867.1">
    <property type="nucleotide sequence ID" value="NZ_BAABHS010000018.1"/>
</dbReference>
<name>A0ABP9HR35_9ACTN</name>
<gene>
    <name evidence="9 12" type="primary">secF</name>
    <name evidence="12" type="ORF">GCM10023205_49650</name>
</gene>
<dbReference type="EMBL" id="BAABHS010000018">
    <property type="protein sequence ID" value="GAA4976548.1"/>
    <property type="molecule type" value="Genomic_DNA"/>
</dbReference>
<protein>
    <recommendedName>
        <fullName evidence="9">Protein-export membrane protein SecF</fullName>
    </recommendedName>
</protein>
<dbReference type="Pfam" id="PF02355">
    <property type="entry name" value="SecD_SecF_C"/>
    <property type="match status" value="1"/>
</dbReference>